<organism evidence="2 3">
    <name type="scientific">Paralvinella palmiformis</name>
    <dbReference type="NCBI Taxonomy" id="53620"/>
    <lineage>
        <taxon>Eukaryota</taxon>
        <taxon>Metazoa</taxon>
        <taxon>Spiralia</taxon>
        <taxon>Lophotrochozoa</taxon>
        <taxon>Annelida</taxon>
        <taxon>Polychaeta</taxon>
        <taxon>Sedentaria</taxon>
        <taxon>Canalipalpata</taxon>
        <taxon>Terebellida</taxon>
        <taxon>Terebelliformia</taxon>
        <taxon>Alvinellidae</taxon>
        <taxon>Paralvinella</taxon>
    </lineage>
</organism>
<feature type="compositionally biased region" description="Basic and acidic residues" evidence="1">
    <location>
        <begin position="1"/>
        <end position="10"/>
    </location>
</feature>
<dbReference type="EMBL" id="JAODUP010000874">
    <property type="protein sequence ID" value="KAK2143135.1"/>
    <property type="molecule type" value="Genomic_DNA"/>
</dbReference>
<dbReference type="Proteomes" id="UP001208570">
    <property type="component" value="Unassembled WGS sequence"/>
</dbReference>
<sequence>MDLSSYEKVEKMKKRPKSVKPSVLYNDDNDLENNAHECGKGKILKSKQKKKHKKRLDVNASSSIFDEDSCMDVSISQKGSQQKVQYTTEAMSLANDFPVTKKHSAQLSECEESTNMDPTDVLPKGKRKKKRVIKSSQNKLTLDDPFPILGKDECMLFSGGFEVDSDDMLSDTSAKNDTSVPQSSKNKQNLEGALISFTKVKTTPPAFVKRAIKKLSTPKTEPKKPSAKLVNDVVTGSSLSLSKKKVIFAMSKNKAQDFNESLMVSPVIPFDPKQKPDQGILRSSPATTDSPVMKSPRTKLFLKRVKATDFF</sequence>
<accession>A0AAD9IZS9</accession>
<evidence type="ECO:0000313" key="2">
    <source>
        <dbReference type="EMBL" id="KAK2143135.1"/>
    </source>
</evidence>
<feature type="compositionally biased region" description="Polar residues" evidence="1">
    <location>
        <begin position="170"/>
        <end position="187"/>
    </location>
</feature>
<protein>
    <submittedName>
        <fullName evidence="2">Uncharacterized protein</fullName>
    </submittedName>
</protein>
<dbReference type="AlphaFoldDB" id="A0AAD9IZS9"/>
<keyword evidence="3" id="KW-1185">Reference proteome</keyword>
<comment type="caution">
    <text evidence="2">The sequence shown here is derived from an EMBL/GenBank/DDBJ whole genome shotgun (WGS) entry which is preliminary data.</text>
</comment>
<evidence type="ECO:0000256" key="1">
    <source>
        <dbReference type="SAM" id="MobiDB-lite"/>
    </source>
</evidence>
<feature type="region of interest" description="Disordered" evidence="1">
    <location>
        <begin position="104"/>
        <end position="134"/>
    </location>
</feature>
<evidence type="ECO:0000313" key="3">
    <source>
        <dbReference type="Proteomes" id="UP001208570"/>
    </source>
</evidence>
<gene>
    <name evidence="2" type="ORF">LSH36_874g01064</name>
</gene>
<reference evidence="2" key="1">
    <citation type="journal article" date="2023" name="Mol. Biol. Evol.">
        <title>Third-Generation Sequencing Reveals the Adaptive Role of the Epigenome in Three Deep-Sea Polychaetes.</title>
        <authorList>
            <person name="Perez M."/>
            <person name="Aroh O."/>
            <person name="Sun Y."/>
            <person name="Lan Y."/>
            <person name="Juniper S.K."/>
            <person name="Young C.R."/>
            <person name="Angers B."/>
            <person name="Qian P.Y."/>
        </authorList>
    </citation>
    <scope>NUCLEOTIDE SEQUENCE</scope>
    <source>
        <strain evidence="2">P08H-3</strain>
    </source>
</reference>
<feature type="region of interest" description="Disordered" evidence="1">
    <location>
        <begin position="273"/>
        <end position="295"/>
    </location>
</feature>
<proteinExistence type="predicted"/>
<feature type="region of interest" description="Disordered" evidence="1">
    <location>
        <begin position="1"/>
        <end position="28"/>
    </location>
</feature>
<feature type="region of interest" description="Disordered" evidence="1">
    <location>
        <begin position="168"/>
        <end position="187"/>
    </location>
</feature>
<feature type="compositionally biased region" description="Basic residues" evidence="1">
    <location>
        <begin position="124"/>
        <end position="133"/>
    </location>
</feature>
<name>A0AAD9IZS9_9ANNE</name>